<gene>
    <name evidence="1" type="ORF">AREALGSMS7_05025</name>
</gene>
<dbReference type="EMBL" id="CP022516">
    <property type="protein sequence ID" value="ASO08397.1"/>
    <property type="molecule type" value="Genomic_DNA"/>
</dbReference>
<evidence type="ECO:0000313" key="2">
    <source>
        <dbReference type="Proteomes" id="UP000204551"/>
    </source>
</evidence>
<dbReference type="Proteomes" id="UP000204551">
    <property type="component" value="Plasmid pSMS7"/>
</dbReference>
<protein>
    <submittedName>
        <fullName evidence="1">Uncharacterized protein</fullName>
    </submittedName>
</protein>
<accession>A0A221V459</accession>
<dbReference type="AlphaFoldDB" id="A0A221V459"/>
<dbReference type="RefSeq" id="WP_157731024.1">
    <property type="nucleotide sequence ID" value="NZ_CP022516.1"/>
</dbReference>
<evidence type="ECO:0000313" key="1">
    <source>
        <dbReference type="EMBL" id="ASO08397.1"/>
    </source>
</evidence>
<proteinExistence type="predicted"/>
<sequence length="100" mass="11578">MRIDRTRFGFIRATGTLMDRALQKVNLILQGMVDAKPYRLDWEHVLSEYDRLGVGDVAEFASSYAFGWHAQNNKLDDDVSKQAMYLEIIEGVVQRRENVK</sequence>
<keyword evidence="1" id="KW-0614">Plasmid</keyword>
<geneLocation type="plasmid" evidence="2">
    <name>psms7</name>
</geneLocation>
<dbReference type="KEGG" id="aalg:AREALGSMS7_05025"/>
<name>A0A221V459_9FLAO</name>
<reference evidence="1 2" key="1">
    <citation type="submission" date="2017-07" db="EMBL/GenBank/DDBJ databases">
        <title>Genome Sequence of Arenibacter algicola Strain SMS7 Isolated from a culture of the Diatom Skeletonema marinoi.</title>
        <authorList>
            <person name="Topel M."/>
            <person name="Pinder M.I.M."/>
            <person name="Johansson O.N."/>
            <person name="Kourtchenko O."/>
            <person name="Godhe A."/>
            <person name="Clarke A.K."/>
        </authorList>
    </citation>
    <scope>NUCLEOTIDE SEQUENCE [LARGE SCALE GENOMIC DNA]</scope>
    <source>
        <strain evidence="1 2">SMS7</strain>
        <plasmid evidence="2">Plasmid psms7</plasmid>
    </source>
</reference>
<organism evidence="1 2">
    <name type="scientific">Arenibacter algicola</name>
    <dbReference type="NCBI Taxonomy" id="616991"/>
    <lineage>
        <taxon>Bacteria</taxon>
        <taxon>Pseudomonadati</taxon>
        <taxon>Bacteroidota</taxon>
        <taxon>Flavobacteriia</taxon>
        <taxon>Flavobacteriales</taxon>
        <taxon>Flavobacteriaceae</taxon>
        <taxon>Arenibacter</taxon>
    </lineage>
</organism>